<dbReference type="AlphaFoldDB" id="A0A6B8VLY7"/>
<dbReference type="GO" id="GO:0003677">
    <property type="term" value="F:DNA binding"/>
    <property type="evidence" value="ECO:0007669"/>
    <property type="project" value="UniProtKB-KW"/>
</dbReference>
<accession>A0A6B8VLY7</accession>
<keyword evidence="3" id="KW-0238">DNA-binding</keyword>
<protein>
    <submittedName>
        <fullName evidence="7">LysR substrate binding domain protein</fullName>
    </submittedName>
</protein>
<dbReference type="Proteomes" id="UP000427071">
    <property type="component" value="Chromosome"/>
</dbReference>
<evidence type="ECO:0000256" key="3">
    <source>
        <dbReference type="ARBA" id="ARBA00023125"/>
    </source>
</evidence>
<dbReference type="PANTHER" id="PTHR30346:SF0">
    <property type="entry name" value="HCA OPERON TRANSCRIPTIONAL ACTIVATOR HCAR"/>
    <property type="match status" value="1"/>
</dbReference>
<comment type="similarity">
    <text evidence="1">Belongs to the LysR transcriptional regulatory family.</text>
</comment>
<proteinExistence type="inferred from homology"/>
<gene>
    <name evidence="7" type="ORF">CKALI_07960</name>
</gene>
<keyword evidence="2" id="KW-0805">Transcription regulation</keyword>
<evidence type="ECO:0000256" key="5">
    <source>
        <dbReference type="ARBA" id="ARBA00023163"/>
    </source>
</evidence>
<feature type="compositionally biased region" description="Basic residues" evidence="6">
    <location>
        <begin position="205"/>
        <end position="219"/>
    </location>
</feature>
<dbReference type="KEGG" id="ckw:CKALI_07960"/>
<name>A0A6B8VLY7_9CORY</name>
<dbReference type="CDD" id="cd05466">
    <property type="entry name" value="PBP2_LTTR_substrate"/>
    <property type="match status" value="1"/>
</dbReference>
<evidence type="ECO:0000313" key="7">
    <source>
        <dbReference type="EMBL" id="QGU02454.1"/>
    </source>
</evidence>
<evidence type="ECO:0000256" key="4">
    <source>
        <dbReference type="ARBA" id="ARBA00023159"/>
    </source>
</evidence>
<reference evidence="8" key="1">
    <citation type="submission" date="2019-11" db="EMBL/GenBank/DDBJ databases">
        <title>Complete genome sequence of Corynebacterium kalinowskii 1959, a novel Corynebacterium species isolated from soil of a small paddock in Vilsendorf, Germany.</title>
        <authorList>
            <person name="Schaffert L."/>
            <person name="Ruwe M."/>
            <person name="Milse J."/>
            <person name="Hanuschka K."/>
            <person name="Ortseifen V."/>
            <person name="Droste J."/>
            <person name="Brandt D."/>
            <person name="Schlueter L."/>
            <person name="Kutter Y."/>
            <person name="Vinke S."/>
            <person name="Viehoefer P."/>
            <person name="Jacob L."/>
            <person name="Luebke N.-C."/>
            <person name="Schulte-Berndt E."/>
            <person name="Hain C."/>
            <person name="Linder M."/>
            <person name="Schmidt P."/>
            <person name="Wollenschlaeger L."/>
            <person name="Luttermann T."/>
            <person name="Thieme E."/>
            <person name="Hassa J."/>
            <person name="Haak M."/>
            <person name="Wittchen M."/>
            <person name="Mentz A."/>
            <person name="Persicke M."/>
            <person name="Busche T."/>
            <person name="Ruckert C."/>
        </authorList>
    </citation>
    <scope>NUCLEOTIDE SEQUENCE [LARGE SCALE GENOMIC DNA]</scope>
    <source>
        <strain evidence="8">1959</strain>
    </source>
</reference>
<keyword evidence="8" id="KW-1185">Reference proteome</keyword>
<feature type="region of interest" description="Disordered" evidence="6">
    <location>
        <begin position="180"/>
        <end position="219"/>
    </location>
</feature>
<keyword evidence="5" id="KW-0804">Transcription</keyword>
<evidence type="ECO:0000256" key="1">
    <source>
        <dbReference type="ARBA" id="ARBA00009437"/>
    </source>
</evidence>
<dbReference type="SUPFAM" id="SSF53850">
    <property type="entry name" value="Periplasmic binding protein-like II"/>
    <property type="match status" value="1"/>
</dbReference>
<dbReference type="EMBL" id="CP046452">
    <property type="protein sequence ID" value="QGU02454.1"/>
    <property type="molecule type" value="Genomic_DNA"/>
</dbReference>
<dbReference type="GO" id="GO:0003700">
    <property type="term" value="F:DNA-binding transcription factor activity"/>
    <property type="evidence" value="ECO:0007669"/>
    <property type="project" value="TreeGrafter"/>
</dbReference>
<evidence type="ECO:0000313" key="8">
    <source>
        <dbReference type="Proteomes" id="UP000427071"/>
    </source>
</evidence>
<dbReference type="GO" id="GO:0032993">
    <property type="term" value="C:protein-DNA complex"/>
    <property type="evidence" value="ECO:0007669"/>
    <property type="project" value="TreeGrafter"/>
</dbReference>
<dbReference type="RefSeq" id="WP_156192781.1">
    <property type="nucleotide sequence ID" value="NZ_CP046452.1"/>
</dbReference>
<sequence length="219" mass="24411">MSNAQPLSIAFIKGTAPSKWFERFNERTDYPNLVAMESDDAFGALLDGRATAALIRLPELRLTADFHKVDLYEELPGITVPKDSELTLLEKISRRDIEGEIINYEPGESVDIQAVRDAVQVVAANVGVVIAPRPLLRSISSKQTEHRPFVGGTPTQISLVWHKDHDGDMIQDFVGITKGRTANTSRQAQPVKKKAKEKAKERAQRRNTGLKKATKRGRR</sequence>
<evidence type="ECO:0000256" key="6">
    <source>
        <dbReference type="SAM" id="MobiDB-lite"/>
    </source>
</evidence>
<dbReference type="PANTHER" id="PTHR30346">
    <property type="entry name" value="TRANSCRIPTIONAL DUAL REGULATOR HCAR-RELATED"/>
    <property type="match status" value="1"/>
</dbReference>
<organism evidence="7 8">
    <name type="scientific">Corynebacterium kalinowskii</name>
    <dbReference type="NCBI Taxonomy" id="2675216"/>
    <lineage>
        <taxon>Bacteria</taxon>
        <taxon>Bacillati</taxon>
        <taxon>Actinomycetota</taxon>
        <taxon>Actinomycetes</taxon>
        <taxon>Mycobacteriales</taxon>
        <taxon>Corynebacteriaceae</taxon>
        <taxon>Corynebacterium</taxon>
    </lineage>
</organism>
<evidence type="ECO:0000256" key="2">
    <source>
        <dbReference type="ARBA" id="ARBA00023015"/>
    </source>
</evidence>
<keyword evidence="4" id="KW-0010">Activator</keyword>